<dbReference type="InterPro" id="IPR008640">
    <property type="entry name" value="Adhesin_Head_dom"/>
</dbReference>
<dbReference type="Pfam" id="PF05658">
    <property type="entry name" value="YadA_head"/>
    <property type="match status" value="1"/>
</dbReference>
<dbReference type="EMBL" id="CQBK01000038">
    <property type="protein sequence ID" value="CNI57414.1"/>
    <property type="molecule type" value="Genomic_DNA"/>
</dbReference>
<dbReference type="AlphaFoldDB" id="A0A0T9RDG5"/>
<dbReference type="Proteomes" id="UP000038204">
    <property type="component" value="Unassembled WGS sequence"/>
</dbReference>
<dbReference type="GO" id="GO:0019867">
    <property type="term" value="C:outer membrane"/>
    <property type="evidence" value="ECO:0007669"/>
    <property type="project" value="InterPro"/>
</dbReference>
<dbReference type="InterPro" id="IPR011049">
    <property type="entry name" value="Serralysin-like_metalloprot_C"/>
</dbReference>
<evidence type="ECO:0000313" key="3">
    <source>
        <dbReference type="Proteomes" id="UP000038204"/>
    </source>
</evidence>
<accession>A0A0T9RDG5</accession>
<organism evidence="2 3">
    <name type="scientific">Yersinia similis</name>
    <dbReference type="NCBI Taxonomy" id="367190"/>
    <lineage>
        <taxon>Bacteria</taxon>
        <taxon>Pseudomonadati</taxon>
        <taxon>Pseudomonadota</taxon>
        <taxon>Gammaproteobacteria</taxon>
        <taxon>Enterobacterales</taxon>
        <taxon>Yersiniaceae</taxon>
        <taxon>Yersinia</taxon>
    </lineage>
</organism>
<protein>
    <submittedName>
        <fullName evidence="2">Hemagglutination repeat-containing protein</fullName>
    </submittedName>
</protein>
<gene>
    <name evidence="2" type="ORF">ERS008667_03771</name>
</gene>
<proteinExistence type="predicted"/>
<sequence length="101" mass="10014">MIAAGATAIGSAAQAQGAQSLALGAGAVAVGNGAAASADGSIAIGQGTGDNGLVFLLLGHGNLWLTILAYRCTLKSLSVNLSALFLYSRMAYNPFTGRDNN</sequence>
<evidence type="ECO:0000313" key="2">
    <source>
        <dbReference type="EMBL" id="CNI57414.1"/>
    </source>
</evidence>
<dbReference type="Gene3D" id="2.150.10.10">
    <property type="entry name" value="Serralysin-like metalloprotease, C-terminal"/>
    <property type="match status" value="1"/>
</dbReference>
<feature type="domain" description="Trimeric autotransporter adhesin YadA-like head" evidence="1">
    <location>
        <begin position="24"/>
        <end position="47"/>
    </location>
</feature>
<dbReference type="SUPFAM" id="SSF101967">
    <property type="entry name" value="Adhesin YadA, collagen-binding domain"/>
    <property type="match status" value="1"/>
</dbReference>
<name>A0A0T9RDG5_9GAMM</name>
<reference evidence="2 3" key="1">
    <citation type="submission" date="2015-03" db="EMBL/GenBank/DDBJ databases">
        <authorList>
            <person name="Murphy D."/>
        </authorList>
    </citation>
    <scope>NUCLEOTIDE SEQUENCE [LARGE SCALE GENOMIC DNA]</scope>
    <source>
        <strain evidence="2 3">Y233</strain>
    </source>
</reference>
<evidence type="ECO:0000259" key="1">
    <source>
        <dbReference type="Pfam" id="PF05658"/>
    </source>
</evidence>